<evidence type="ECO:0000313" key="1">
    <source>
        <dbReference type="EMBL" id="QPS84571.1"/>
    </source>
</evidence>
<accession>A0A7T2YYY8</accession>
<dbReference type="Proteomes" id="UP000595064">
    <property type="component" value="Chromosome"/>
</dbReference>
<sequence length="134" mass="14499">MLYGERLLQAMQKRSEALGREIERKDVAAAAGTSVQNIGMILTNAKGRDQKLRTEAHEKVAAYLKVNSRWLLTGEGQMDQPPAINAPTELSPAAVELAVLFDMISQSDKLSRAKAFNAASTAIMQVLQDAAAKS</sequence>
<dbReference type="EMBL" id="CP065748">
    <property type="protein sequence ID" value="QPS84571.1"/>
    <property type="molecule type" value="Genomic_DNA"/>
</dbReference>
<evidence type="ECO:0000313" key="2">
    <source>
        <dbReference type="Proteomes" id="UP000595064"/>
    </source>
</evidence>
<keyword evidence="2" id="KW-1185">Reference proteome</keyword>
<proteinExistence type="predicted"/>
<dbReference type="AlphaFoldDB" id="A0A7T2YYY8"/>
<organism evidence="1 2">
    <name type="scientific">Delftia lacustris</name>
    <dbReference type="NCBI Taxonomy" id="558537"/>
    <lineage>
        <taxon>Bacteria</taxon>
        <taxon>Pseudomonadati</taxon>
        <taxon>Pseudomonadota</taxon>
        <taxon>Betaproteobacteria</taxon>
        <taxon>Burkholderiales</taxon>
        <taxon>Comamonadaceae</taxon>
        <taxon>Delftia</taxon>
    </lineage>
</organism>
<dbReference type="KEGG" id="dla:I6G47_09675"/>
<protein>
    <submittedName>
        <fullName evidence="1">Uncharacterized protein</fullName>
    </submittedName>
</protein>
<reference evidence="1 2" key="1">
    <citation type="submission" date="2020-12" db="EMBL/GenBank/DDBJ databases">
        <title>FDA dAtabase for Regulatory Grade micrObial Sequences (FDA-ARGOS): Supporting development and validation of Infectious Disease Dx tests.</title>
        <authorList>
            <person name="Sproer C."/>
            <person name="Gronow S."/>
            <person name="Severitt S."/>
            <person name="Schroder I."/>
            <person name="Tallon L."/>
            <person name="Sadzewicz L."/>
            <person name="Zhao X."/>
            <person name="Boylan J."/>
            <person name="Ott S."/>
            <person name="Bowen H."/>
            <person name="Vavikolanu K."/>
            <person name="Mehta A."/>
            <person name="Aluvathingal J."/>
            <person name="Nadendla S."/>
            <person name="Lowell S."/>
            <person name="Myers T."/>
            <person name="Yan Y."/>
            <person name="Sichtig H."/>
        </authorList>
    </citation>
    <scope>NUCLEOTIDE SEQUENCE [LARGE SCALE GENOMIC DNA]</scope>
    <source>
        <strain evidence="1 2">FDAARGOS_890</strain>
    </source>
</reference>
<name>A0A7T2YYY8_9BURK</name>
<gene>
    <name evidence="1" type="ORF">I6G47_09675</name>
</gene>